<feature type="transmembrane region" description="Helical" evidence="3">
    <location>
        <begin position="832"/>
        <end position="852"/>
    </location>
</feature>
<name>A0A974NHS3_9GAMM</name>
<feature type="transmembrane region" description="Helical" evidence="3">
    <location>
        <begin position="274"/>
        <end position="291"/>
    </location>
</feature>
<dbReference type="EMBL" id="CP067393">
    <property type="protein sequence ID" value="QQP86612.1"/>
    <property type="molecule type" value="Genomic_DNA"/>
</dbReference>
<feature type="transmembrane region" description="Helical" evidence="3">
    <location>
        <begin position="753"/>
        <end position="772"/>
    </location>
</feature>
<evidence type="ECO:0000256" key="3">
    <source>
        <dbReference type="SAM" id="Phobius"/>
    </source>
</evidence>
<feature type="transmembrane region" description="Helical" evidence="3">
    <location>
        <begin position="689"/>
        <end position="709"/>
    </location>
</feature>
<feature type="transmembrane region" description="Helical" evidence="3">
    <location>
        <begin position="637"/>
        <end position="657"/>
    </location>
</feature>
<feature type="transmembrane region" description="Helical" evidence="3">
    <location>
        <begin position="926"/>
        <end position="946"/>
    </location>
</feature>
<feature type="transmembrane region" description="Helical" evidence="3">
    <location>
        <begin position="399"/>
        <end position="418"/>
    </location>
</feature>
<proteinExistence type="predicted"/>
<feature type="transmembrane region" description="Helical" evidence="3">
    <location>
        <begin position="352"/>
        <end position="371"/>
    </location>
</feature>
<keyword evidence="1" id="KW-0175">Coiled coil</keyword>
<feature type="transmembrane region" description="Helical" evidence="3">
    <location>
        <begin position="1044"/>
        <end position="1065"/>
    </location>
</feature>
<dbReference type="Pfam" id="PF10101">
    <property type="entry name" value="DUF2339"/>
    <property type="match status" value="1"/>
</dbReference>
<feature type="transmembrane region" description="Helical" evidence="3">
    <location>
        <begin position="778"/>
        <end position="796"/>
    </location>
</feature>
<evidence type="ECO:0000256" key="2">
    <source>
        <dbReference type="SAM" id="MobiDB-lite"/>
    </source>
</evidence>
<feature type="transmembrane region" description="Helical" evidence="3">
    <location>
        <begin position="952"/>
        <end position="968"/>
    </location>
</feature>
<feature type="coiled-coil region" evidence="1">
    <location>
        <begin position="39"/>
        <end position="66"/>
    </location>
</feature>
<dbReference type="PANTHER" id="PTHR38434">
    <property type="entry name" value="BLL2549 PROTEIN"/>
    <property type="match status" value="1"/>
</dbReference>
<feature type="transmembrane region" description="Helical" evidence="3">
    <location>
        <begin position="980"/>
        <end position="1001"/>
    </location>
</feature>
<gene>
    <name evidence="4" type="ORF">JHT90_05070</name>
</gene>
<feature type="transmembrane region" description="Helical" evidence="3">
    <location>
        <begin position="900"/>
        <end position="917"/>
    </location>
</feature>
<feature type="transmembrane region" description="Helical" evidence="3">
    <location>
        <begin position="298"/>
        <end position="318"/>
    </location>
</feature>
<keyword evidence="3" id="KW-1133">Transmembrane helix</keyword>
<feature type="transmembrane region" description="Helical" evidence="3">
    <location>
        <begin position="1013"/>
        <end position="1032"/>
    </location>
</feature>
<feature type="transmembrane region" description="Helical" evidence="3">
    <location>
        <begin position="1211"/>
        <end position="1231"/>
    </location>
</feature>
<feature type="transmembrane region" description="Helical" evidence="3">
    <location>
        <begin position="474"/>
        <end position="494"/>
    </location>
</feature>
<dbReference type="RefSeq" id="WP_201094847.1">
    <property type="nucleotide sequence ID" value="NZ_CP067393.1"/>
</dbReference>
<organism evidence="4 5">
    <name type="scientific">Entomomonas asaccharolytica</name>
    <dbReference type="NCBI Taxonomy" id="2785331"/>
    <lineage>
        <taxon>Bacteria</taxon>
        <taxon>Pseudomonadati</taxon>
        <taxon>Pseudomonadota</taxon>
        <taxon>Gammaproteobacteria</taxon>
        <taxon>Pseudomonadales</taxon>
        <taxon>Pseudomonadaceae</taxon>
        <taxon>Entomomonas</taxon>
    </lineage>
</organism>
<feature type="transmembrane region" description="Helical" evidence="3">
    <location>
        <begin position="553"/>
        <end position="572"/>
    </location>
</feature>
<protein>
    <submittedName>
        <fullName evidence="4">DUF2339 domain-containing protein</fullName>
    </submittedName>
</protein>
<accession>A0A974NHS3</accession>
<feature type="transmembrane region" description="Helical" evidence="3">
    <location>
        <begin position="324"/>
        <end position="345"/>
    </location>
</feature>
<dbReference type="PANTHER" id="PTHR38434:SF1">
    <property type="entry name" value="BLL2549 PROTEIN"/>
    <property type="match status" value="1"/>
</dbReference>
<dbReference type="AlphaFoldDB" id="A0A974NHS3"/>
<feature type="transmembrane region" description="Helical" evidence="3">
    <location>
        <begin position="663"/>
        <end position="682"/>
    </location>
</feature>
<feature type="transmembrane region" description="Helical" evidence="3">
    <location>
        <begin position="20"/>
        <end position="39"/>
    </location>
</feature>
<feature type="transmembrane region" description="Helical" evidence="3">
    <location>
        <begin position="1121"/>
        <end position="1144"/>
    </location>
</feature>
<evidence type="ECO:0000313" key="4">
    <source>
        <dbReference type="EMBL" id="QQP86612.1"/>
    </source>
</evidence>
<feature type="transmembrane region" description="Helical" evidence="3">
    <location>
        <begin position="377"/>
        <end position="394"/>
    </location>
</feature>
<keyword evidence="3" id="KW-0812">Transmembrane</keyword>
<feature type="transmembrane region" description="Helical" evidence="3">
    <location>
        <begin position="1156"/>
        <end position="1176"/>
    </location>
</feature>
<dbReference type="KEGG" id="eaz:JHT90_05070"/>
<feature type="transmembrane region" description="Helical" evidence="3">
    <location>
        <begin position="803"/>
        <end position="820"/>
    </location>
</feature>
<feature type="transmembrane region" description="Helical" evidence="3">
    <location>
        <begin position="1077"/>
        <end position="1101"/>
    </location>
</feature>
<feature type="transmembrane region" description="Helical" evidence="3">
    <location>
        <begin position="430"/>
        <end position="447"/>
    </location>
</feature>
<dbReference type="Proteomes" id="UP000595278">
    <property type="component" value="Chromosome"/>
</dbReference>
<evidence type="ECO:0000313" key="5">
    <source>
        <dbReference type="Proteomes" id="UP000595278"/>
    </source>
</evidence>
<keyword evidence="5" id="KW-1185">Reference proteome</keyword>
<dbReference type="InterPro" id="IPR019286">
    <property type="entry name" value="DUF2339_TM"/>
</dbReference>
<keyword evidence="3" id="KW-0472">Membrane</keyword>
<feature type="transmembrane region" description="Helical" evidence="3">
    <location>
        <begin position="500"/>
        <end position="521"/>
    </location>
</feature>
<feature type="transmembrane region" description="Helical" evidence="3">
    <location>
        <begin position="242"/>
        <end position="262"/>
    </location>
</feature>
<feature type="transmembrane region" description="Helical" evidence="3">
    <location>
        <begin position="1185"/>
        <end position="1205"/>
    </location>
</feature>
<feature type="transmembrane region" description="Helical" evidence="3">
    <location>
        <begin position="721"/>
        <end position="741"/>
    </location>
</feature>
<feature type="transmembrane region" description="Helical" evidence="3">
    <location>
        <begin position="873"/>
        <end position="894"/>
    </location>
</feature>
<reference evidence="4 5" key="1">
    <citation type="submission" date="2021-01" db="EMBL/GenBank/DDBJ databases">
        <title>Entomomonas sp. F2A isolated from a house cricket (Acheta domesticus).</title>
        <authorList>
            <person name="Spergser J."/>
            <person name="Busse H.-J."/>
        </authorList>
    </citation>
    <scope>NUCLEOTIDE SEQUENCE [LARGE SCALE GENOMIC DNA]</scope>
    <source>
        <strain evidence="4 5">F2A</strain>
    </source>
</reference>
<sequence>MQWILMLIGGFFGLSVNQSFSSLLMGAIFGLLLGHSIRLQDLTYQNKKQAKELQLLKAQLEQSQQSTAKQLIHINKHLHTFSSINEQNEPVASQTNFTEQASAIVAAQKPIEQPITIKPINANPATEQNTQQNIDSTSEPVESTITKSTESTIAQDTPLTNKQNIAIPPITNTINTQEITQPIKQQKPQPRNQLPQDRAINTPIQPVKQQPPVSKPAPTINANKNSIDIFDMARNWLFGGNTILRIGAIILFLGLAFLLRYATEGMTFPIEGRYIGVAIGGLVLIGLGWRLRNTENNYGLILQGTGVAVLYLTCYAAMYLHKLLPANTVFVLLLLITLSSALLAIFQNSLSLAAAAAFGGFAAPLLASSGGGSHITLFSYFVLLNAGILSIAWFKTWRLLNLIGFVGTFGIGFAWGIKSYTPNLFWSTEPFLIIFFVMYIVIGLLFARRKLYDADHAPEERNALLQWSVRQTDYIDATVIFGTPIVGLGLQYSLINHIEYGFAVSSFILGIFYLLQATIFYKFASKRISLLTETCLALGVVFTSLTIPLAFNASWTSASWAIEGAGIFWVSLRQQRKIGRLFAVFLQFAAAIAFITEINLGNQTLLAGSSLGALMLGIALLFSFYQAEKYYADLETAERSLTTLFSITGLSFIYLVAPLHFMQQGTAVSWAVAGIVTMWLGLKIKSSLFLNYGLIIQLLAGFVFITGINTQYLGSAINADWYQLITCMIFGLLLLTNGLFITEDNGNPQNQTLRYNINIILLLGLIFTNLALLFVLPWHIVASCWSISGLFIFVLAVRFNLILPFYFSLALQVIATLTFANNIPTTTDLPAFGHITFLTPIILSMVALFAAWRIQQPISIKMLQQTAQPIARILLIWGVGWWGFAFISEITRVADTSWQSTWLLLTTAISLFLYGLIAKRYQWRDLALVTGLLVPIACTIFSNNYLSPFSQFGWLAWGMVFAVHFFNLKRLHELLPENVLTLCHMVGLWLIMAVLTLALNQLLPPTSIINANAWHWLVWMFIPSCWLLFICYKQKLPWPINNFSREYCFIASLPIAVLTLSWFWLANTFSTGNLPNIPYIPLLNPLELGLLLSLASSIWWLHKYLNEFEITAKTTQRIIQVIIGISLFALSTAIVFRTAFHWAHVPFHFEDQIQSMIVQASLSILWTSIALALMIAGHKKVYRELWLIGACLIAVVVVKLFFIELSNSGSLARIISFTIVGILLLIVGYFAPLPPKQQTQEIP</sequence>
<feature type="transmembrane region" description="Helical" evidence="3">
    <location>
        <begin position="606"/>
        <end position="625"/>
    </location>
</feature>
<evidence type="ECO:0000256" key="1">
    <source>
        <dbReference type="SAM" id="Coils"/>
    </source>
</evidence>
<feature type="compositionally biased region" description="Polar residues" evidence="2">
    <location>
        <begin position="123"/>
        <end position="141"/>
    </location>
</feature>
<feature type="transmembrane region" description="Helical" evidence="3">
    <location>
        <begin position="528"/>
        <end position="547"/>
    </location>
</feature>
<feature type="transmembrane region" description="Helical" evidence="3">
    <location>
        <begin position="581"/>
        <end position="600"/>
    </location>
</feature>
<feature type="region of interest" description="Disordered" evidence="2">
    <location>
        <begin position="122"/>
        <end position="143"/>
    </location>
</feature>